<keyword evidence="2" id="KW-1185">Reference proteome</keyword>
<evidence type="ECO:0000313" key="2">
    <source>
        <dbReference type="Proteomes" id="UP000733379"/>
    </source>
</evidence>
<gene>
    <name evidence="1" type="ORF">KO481_41065</name>
</gene>
<comment type="caution">
    <text evidence="1">The sequence shown here is derived from an EMBL/GenBank/DDBJ whole genome shotgun (WGS) entry which is preliminary data.</text>
</comment>
<dbReference type="Proteomes" id="UP000733379">
    <property type="component" value="Unassembled WGS sequence"/>
</dbReference>
<proteinExistence type="predicted"/>
<organism evidence="1 2">
    <name type="scientific">Nocardia albiluteola</name>
    <dbReference type="NCBI Taxonomy" id="2842303"/>
    <lineage>
        <taxon>Bacteria</taxon>
        <taxon>Bacillati</taxon>
        <taxon>Actinomycetota</taxon>
        <taxon>Actinomycetes</taxon>
        <taxon>Mycobacteriales</taxon>
        <taxon>Nocardiaceae</taxon>
        <taxon>Nocardia</taxon>
    </lineage>
</organism>
<dbReference type="RefSeq" id="WP_215923969.1">
    <property type="nucleotide sequence ID" value="NZ_JAHKNI010000026.1"/>
</dbReference>
<reference evidence="1 2" key="1">
    <citation type="submission" date="2021-06" db="EMBL/GenBank/DDBJ databases">
        <title>Actinomycetes sequencing.</title>
        <authorList>
            <person name="Shan Q."/>
        </authorList>
    </citation>
    <scope>NUCLEOTIDE SEQUENCE [LARGE SCALE GENOMIC DNA]</scope>
    <source>
        <strain evidence="1 2">NEAU-G5</strain>
    </source>
</reference>
<name>A0ABS6BC86_9NOCA</name>
<protein>
    <recommendedName>
        <fullName evidence="3">NUMOD4 domain-containing protein</fullName>
    </recommendedName>
</protein>
<accession>A0ABS6BC86</accession>
<evidence type="ECO:0008006" key="3">
    <source>
        <dbReference type="Google" id="ProtNLM"/>
    </source>
</evidence>
<evidence type="ECO:0000313" key="1">
    <source>
        <dbReference type="EMBL" id="MBU3067892.1"/>
    </source>
</evidence>
<sequence length="63" mass="7596">MLQTRHRWNWTDIRRRYTTPAGRWLPITAADGTELFDLSSVTVSRYRWRGHKIPNRWTTLQPA</sequence>
<dbReference type="EMBL" id="JAHKNI010000026">
    <property type="protein sequence ID" value="MBU3067892.1"/>
    <property type="molecule type" value="Genomic_DNA"/>
</dbReference>